<comment type="caution">
    <text evidence="1">The sequence shown here is derived from an EMBL/GenBank/DDBJ whole genome shotgun (WGS) entry which is preliminary data.</text>
</comment>
<dbReference type="EMBL" id="JACIDU010000011">
    <property type="protein sequence ID" value="MBB4104392.1"/>
    <property type="molecule type" value="Genomic_DNA"/>
</dbReference>
<accession>A0A7W6P232</accession>
<proteinExistence type="predicted"/>
<dbReference type="Proteomes" id="UP000584824">
    <property type="component" value="Unassembled WGS sequence"/>
</dbReference>
<reference evidence="1 2" key="1">
    <citation type="submission" date="2020-08" db="EMBL/GenBank/DDBJ databases">
        <title>Genomic Encyclopedia of Type Strains, Phase IV (KMG-IV): sequencing the most valuable type-strain genomes for metagenomic binning, comparative biology and taxonomic classification.</title>
        <authorList>
            <person name="Goeker M."/>
        </authorList>
    </citation>
    <scope>NUCLEOTIDE SEQUENCE [LARGE SCALE GENOMIC DNA]</scope>
    <source>
        <strain evidence="1 2">DSM 26385</strain>
    </source>
</reference>
<name>A0A7W6P232_9HYPH</name>
<evidence type="ECO:0000313" key="1">
    <source>
        <dbReference type="EMBL" id="MBB4104392.1"/>
    </source>
</evidence>
<sequence>MPPKKLDLPDAQDAHDAKFAAEDQQRAADFMLSSPARVVMAWAGASKEQRDTIPLTKLTDDQIDWLEVRLSDDQLKILTAEKSEYKIEAALNGQEGAILGVPSVPTVKKKSGLDLTDRIQEFRMNGIERAPAYALN</sequence>
<dbReference type="AlphaFoldDB" id="A0A7W6P232"/>
<gene>
    <name evidence="1" type="ORF">GGQ66_002966</name>
</gene>
<organism evidence="1 2">
    <name type="scientific">Allorhizobium borbori</name>
    <dbReference type="NCBI Taxonomy" id="485907"/>
    <lineage>
        <taxon>Bacteria</taxon>
        <taxon>Pseudomonadati</taxon>
        <taxon>Pseudomonadota</taxon>
        <taxon>Alphaproteobacteria</taxon>
        <taxon>Hyphomicrobiales</taxon>
        <taxon>Rhizobiaceae</taxon>
        <taxon>Rhizobium/Agrobacterium group</taxon>
        <taxon>Allorhizobium</taxon>
    </lineage>
</organism>
<evidence type="ECO:0000313" key="2">
    <source>
        <dbReference type="Proteomes" id="UP000584824"/>
    </source>
</evidence>
<protein>
    <submittedName>
        <fullName evidence="1">Uncharacterized protein</fullName>
    </submittedName>
</protein>
<keyword evidence="2" id="KW-1185">Reference proteome</keyword>